<evidence type="ECO:0000313" key="2">
    <source>
        <dbReference type="EMBL" id="NBG94672.1"/>
    </source>
</evidence>
<dbReference type="OrthoDB" id="8448472at2"/>
<evidence type="ECO:0000313" key="3">
    <source>
        <dbReference type="Proteomes" id="UP000470384"/>
    </source>
</evidence>
<reference evidence="2 3" key="1">
    <citation type="journal article" date="2016" name="Int. J. Syst. Evol. Microbiol.">
        <title>Pyruvatibacter mobilis gen. nov., sp. nov., a marine bacterium from the culture broth of Picochlorum sp. 122.</title>
        <authorList>
            <person name="Wang G."/>
            <person name="Tang M."/>
            <person name="Wu H."/>
            <person name="Dai S."/>
            <person name="Li T."/>
            <person name="Chen C."/>
            <person name="He H."/>
            <person name="Fan J."/>
            <person name="Xiang W."/>
            <person name="Li X."/>
        </authorList>
    </citation>
    <scope>NUCLEOTIDE SEQUENCE [LARGE SCALE GENOMIC DNA]</scope>
    <source>
        <strain evidence="2 3">GYP-11</strain>
    </source>
</reference>
<evidence type="ECO:0000256" key="1">
    <source>
        <dbReference type="SAM" id="Phobius"/>
    </source>
</evidence>
<dbReference type="EMBL" id="WXYQ01000001">
    <property type="protein sequence ID" value="NBG94672.1"/>
    <property type="molecule type" value="Genomic_DNA"/>
</dbReference>
<keyword evidence="1" id="KW-1133">Transmembrane helix</keyword>
<proteinExistence type="predicted"/>
<accession>A0A845Q7T0</accession>
<organism evidence="2 3">
    <name type="scientific">Pyruvatibacter mobilis</name>
    <dbReference type="NCBI Taxonomy" id="1712261"/>
    <lineage>
        <taxon>Bacteria</taxon>
        <taxon>Pseudomonadati</taxon>
        <taxon>Pseudomonadota</taxon>
        <taxon>Alphaproteobacteria</taxon>
        <taxon>Hyphomicrobiales</taxon>
        <taxon>Parvibaculaceae</taxon>
        <taxon>Pyruvatibacter</taxon>
    </lineage>
</organism>
<dbReference type="Proteomes" id="UP000470384">
    <property type="component" value="Unassembled WGS sequence"/>
</dbReference>
<keyword evidence="1" id="KW-0472">Membrane</keyword>
<comment type="caution">
    <text evidence="2">The sequence shown here is derived from an EMBL/GenBank/DDBJ whole genome shotgun (WGS) entry which is preliminary data.</text>
</comment>
<dbReference type="RefSeq" id="WP_160586728.1">
    <property type="nucleotide sequence ID" value="NZ_BMHN01000001.1"/>
</dbReference>
<sequence>MMEHIDPEADAYEPGFEMTPKAQLNAEGETRKTFKRVLLAMLLGLFVLSLFHSASLVTYVRGLPIGPVEDTIIAVTEAWHEQMQRNGLTALYGELNAAVVAIHDATWEDVDALLSQSRTGDAPEELRGGVEE</sequence>
<keyword evidence="3" id="KW-1185">Reference proteome</keyword>
<keyword evidence="1" id="KW-0812">Transmembrane</keyword>
<protein>
    <submittedName>
        <fullName evidence="2">Uncharacterized protein</fullName>
    </submittedName>
</protein>
<dbReference type="AlphaFoldDB" id="A0A845Q7T0"/>
<dbReference type="GeneID" id="300653660"/>
<gene>
    <name evidence="2" type="ORF">GTQ45_02885</name>
</gene>
<feature type="transmembrane region" description="Helical" evidence="1">
    <location>
        <begin position="37"/>
        <end position="60"/>
    </location>
</feature>
<name>A0A845Q7T0_9HYPH</name>